<evidence type="ECO:0000256" key="5">
    <source>
        <dbReference type="ARBA" id="ARBA00022679"/>
    </source>
</evidence>
<evidence type="ECO:0000256" key="3">
    <source>
        <dbReference type="ARBA" id="ARBA00012438"/>
    </source>
</evidence>
<dbReference type="Gene3D" id="3.30.565.10">
    <property type="entry name" value="Histidine kinase-like ATPase, C-terminal domain"/>
    <property type="match status" value="1"/>
</dbReference>
<evidence type="ECO:0000313" key="12">
    <source>
        <dbReference type="EMBL" id="PWE18811.1"/>
    </source>
</evidence>
<keyword evidence="10" id="KW-1133">Transmembrane helix</keyword>
<evidence type="ECO:0000256" key="4">
    <source>
        <dbReference type="ARBA" id="ARBA00022553"/>
    </source>
</evidence>
<keyword evidence="5" id="KW-0808">Transferase</keyword>
<reference evidence="13" key="1">
    <citation type="submission" date="2018-05" db="EMBL/GenBank/DDBJ databases">
        <authorList>
            <person name="Liu B.-T."/>
        </authorList>
    </citation>
    <scope>NUCLEOTIDE SEQUENCE [LARGE SCALE GENOMIC DNA]</scope>
    <source>
        <strain evidence="13">WD6-1</strain>
    </source>
</reference>
<keyword evidence="6" id="KW-0547">Nucleotide-binding</keyword>
<gene>
    <name evidence="12" type="ORF">DDZ18_04255</name>
</gene>
<evidence type="ECO:0000259" key="11">
    <source>
        <dbReference type="PROSITE" id="PS50885"/>
    </source>
</evidence>
<dbReference type="PANTHER" id="PTHR41523">
    <property type="entry name" value="TWO-COMPONENT SYSTEM SENSOR PROTEIN"/>
    <property type="match status" value="1"/>
</dbReference>
<dbReference type="AlphaFoldDB" id="A0A2U2BXS3"/>
<evidence type="ECO:0000256" key="9">
    <source>
        <dbReference type="SAM" id="MobiDB-lite"/>
    </source>
</evidence>
<comment type="subcellular location">
    <subcellularLocation>
        <location evidence="2">Membrane</location>
    </subcellularLocation>
</comment>
<dbReference type="RefSeq" id="WP_109252085.1">
    <property type="nucleotide sequence ID" value="NZ_QEXV01000001.1"/>
</dbReference>
<keyword evidence="10" id="KW-0472">Membrane</keyword>
<proteinExistence type="predicted"/>
<evidence type="ECO:0000256" key="7">
    <source>
        <dbReference type="ARBA" id="ARBA00022777"/>
    </source>
</evidence>
<protein>
    <recommendedName>
        <fullName evidence="3">histidine kinase</fullName>
        <ecNumber evidence="3">2.7.13.3</ecNumber>
    </recommendedName>
</protein>
<feature type="transmembrane region" description="Helical" evidence="10">
    <location>
        <begin position="265"/>
        <end position="282"/>
    </location>
</feature>
<keyword evidence="10" id="KW-0812">Transmembrane</keyword>
<dbReference type="InterPro" id="IPR003660">
    <property type="entry name" value="HAMP_dom"/>
</dbReference>
<organism evidence="12 13">
    <name type="scientific">Marinicauda salina</name>
    <dbReference type="NCBI Taxonomy" id="2135793"/>
    <lineage>
        <taxon>Bacteria</taxon>
        <taxon>Pseudomonadati</taxon>
        <taxon>Pseudomonadota</taxon>
        <taxon>Alphaproteobacteria</taxon>
        <taxon>Maricaulales</taxon>
        <taxon>Maricaulaceae</taxon>
        <taxon>Marinicauda</taxon>
    </lineage>
</organism>
<feature type="transmembrane region" description="Helical" evidence="10">
    <location>
        <begin position="45"/>
        <end position="66"/>
    </location>
</feature>
<dbReference type="SUPFAM" id="SSF55874">
    <property type="entry name" value="ATPase domain of HSP90 chaperone/DNA topoisomerase II/histidine kinase"/>
    <property type="match status" value="1"/>
</dbReference>
<dbReference type="GO" id="GO:0005524">
    <property type="term" value="F:ATP binding"/>
    <property type="evidence" value="ECO:0007669"/>
    <property type="project" value="UniProtKB-KW"/>
</dbReference>
<feature type="domain" description="HAMP" evidence="11">
    <location>
        <begin position="321"/>
        <end position="375"/>
    </location>
</feature>
<dbReference type="Pfam" id="PF07568">
    <property type="entry name" value="HisKA_2"/>
    <property type="match status" value="1"/>
</dbReference>
<dbReference type="PANTHER" id="PTHR41523:SF8">
    <property type="entry name" value="ETHYLENE RESPONSE SENSOR PROTEIN"/>
    <property type="match status" value="1"/>
</dbReference>
<dbReference type="Proteomes" id="UP000245168">
    <property type="component" value="Unassembled WGS sequence"/>
</dbReference>
<dbReference type="GO" id="GO:0016020">
    <property type="term" value="C:membrane"/>
    <property type="evidence" value="ECO:0007669"/>
    <property type="project" value="UniProtKB-SubCell"/>
</dbReference>
<feature type="transmembrane region" description="Helical" evidence="10">
    <location>
        <begin position="302"/>
        <end position="324"/>
    </location>
</feature>
<keyword evidence="8" id="KW-0067">ATP-binding</keyword>
<dbReference type="EMBL" id="QEXV01000001">
    <property type="protein sequence ID" value="PWE18811.1"/>
    <property type="molecule type" value="Genomic_DNA"/>
</dbReference>
<evidence type="ECO:0000256" key="6">
    <source>
        <dbReference type="ARBA" id="ARBA00022741"/>
    </source>
</evidence>
<keyword evidence="7" id="KW-0418">Kinase</keyword>
<accession>A0A2U2BXS3</accession>
<sequence>MTTSTGPRPSDRPPEAPLLEGEAEGEHHAFFPHPRERRFGLRLRLLIVVGVALLPVLALSVFKIYLDYRTDLEARREALGLRAQIAAREEREALETVGAELRTLARHPQVRGGVAGCEGALDRALDVDPVYADLARLDGDGTVLCSAGPAGDSGWAARLQPGDGVAFGGFEPDPAGSGMLLRAAVAAPGAAGGFDGALAAGVRTTLPETSPGAPDDAEIGLVDARGRIAGAPVAAPLQPIAPEILAEAREDGLAWFIRDAPDGRAVMHALTPLFGGALYALAARPAPDLIAFAGLDLAGTVLLPLSMYLLALTAVWVATDALVLRWLAYLRRLASAYGRGRYSVRPLQARVAPGEMRELSETFDWMARSIAKRDAELQASLDQKQTLIKEIHHRVKNNLQIITSLLNLQMNAMEDPAGRRALADAQTRINALALVHRSLYEAGDVGRVRLKPFLDELCRLTHAATGGDESHVALETDIADIALDAERAAPLALFVTEAMTNAYKHAFTDRASGRLSVRVRLCDPWEEDVEAGPGGLACASVVDDGVGAVETKKSGKRRGVGGSLFDAFARQLGGEARSGPAPGGGHVAEVRFPLAVDEGKNDSDAPGVDGEQGPAPRPQQG</sequence>
<evidence type="ECO:0000256" key="10">
    <source>
        <dbReference type="SAM" id="Phobius"/>
    </source>
</evidence>
<dbReference type="OrthoDB" id="9767435at2"/>
<dbReference type="InterPro" id="IPR011495">
    <property type="entry name" value="Sig_transdc_His_kin_sub2_dim/P"/>
</dbReference>
<evidence type="ECO:0000256" key="8">
    <source>
        <dbReference type="ARBA" id="ARBA00022840"/>
    </source>
</evidence>
<dbReference type="GO" id="GO:0007165">
    <property type="term" value="P:signal transduction"/>
    <property type="evidence" value="ECO:0007669"/>
    <property type="project" value="InterPro"/>
</dbReference>
<evidence type="ECO:0000256" key="1">
    <source>
        <dbReference type="ARBA" id="ARBA00000085"/>
    </source>
</evidence>
<name>A0A2U2BXS3_9PROT</name>
<evidence type="ECO:0000256" key="2">
    <source>
        <dbReference type="ARBA" id="ARBA00004370"/>
    </source>
</evidence>
<dbReference type="GO" id="GO:0004673">
    <property type="term" value="F:protein histidine kinase activity"/>
    <property type="evidence" value="ECO:0007669"/>
    <property type="project" value="UniProtKB-EC"/>
</dbReference>
<comment type="caution">
    <text evidence="12">The sequence shown here is derived from an EMBL/GenBank/DDBJ whole genome shotgun (WGS) entry which is preliminary data.</text>
</comment>
<dbReference type="PROSITE" id="PS50885">
    <property type="entry name" value="HAMP"/>
    <property type="match status" value="1"/>
</dbReference>
<evidence type="ECO:0000313" key="13">
    <source>
        <dbReference type="Proteomes" id="UP000245168"/>
    </source>
</evidence>
<dbReference type="Gene3D" id="3.30.450.20">
    <property type="entry name" value="PAS domain"/>
    <property type="match status" value="1"/>
</dbReference>
<comment type="catalytic activity">
    <reaction evidence="1">
        <text>ATP + protein L-histidine = ADP + protein N-phospho-L-histidine.</text>
        <dbReference type="EC" id="2.7.13.3"/>
    </reaction>
</comment>
<keyword evidence="4" id="KW-0597">Phosphoprotein</keyword>
<dbReference type="InterPro" id="IPR036890">
    <property type="entry name" value="HATPase_C_sf"/>
</dbReference>
<keyword evidence="13" id="KW-1185">Reference proteome</keyword>
<dbReference type="EC" id="2.7.13.3" evidence="3"/>
<feature type="region of interest" description="Disordered" evidence="9">
    <location>
        <begin position="592"/>
        <end position="621"/>
    </location>
</feature>